<evidence type="ECO:0000313" key="5">
    <source>
        <dbReference type="EMBL" id="MDN3239609.1"/>
    </source>
</evidence>
<dbReference type="PANTHER" id="PTHR43669">
    <property type="entry name" value="5-KETO-D-GLUCONATE 5-REDUCTASE"/>
    <property type="match status" value="1"/>
</dbReference>
<dbReference type="EMBL" id="JAUEMJ010000002">
    <property type="protein sequence ID" value="MDN3239609.1"/>
    <property type="molecule type" value="Genomic_DNA"/>
</dbReference>
<dbReference type="PRINTS" id="PR00080">
    <property type="entry name" value="SDRFAMILY"/>
</dbReference>
<sequence>MSTVNTNLPLANRVAVITGASSGIGEATAELLAERGAAVALLARRADRLKDLADRIEKLGGTALALPVDVTDLDSLNAAAERVQAELGTADLLFNNAGVMLPSGVNELRTDLWQRQIDLNITGLMNAIGAFTPQLVAAAADKGVADLVNTSSIAATGVFPKFAVYTGSKAFVSHMSRNLRAELGPQRVRVSAVEPGIVRSELQAHVTDDGVNEWLAEAFAAYEVLESSDIAEAVAFLAQQPARVNIPEITVMPTGQV</sequence>
<reference evidence="5" key="1">
    <citation type="submission" date="2023-06" db="EMBL/GenBank/DDBJ databases">
        <title>Gycomyces niveus sp.nov., a novel actinomycete isolated from soil in Shouguang.</title>
        <authorList>
            <person name="Yang X."/>
            <person name="Zhao J."/>
        </authorList>
    </citation>
    <scope>NUCLEOTIDE SEQUENCE</scope>
    <source>
        <strain evidence="5">NEAU C2</strain>
    </source>
</reference>
<dbReference type="SMART" id="SM00822">
    <property type="entry name" value="PKS_KR"/>
    <property type="match status" value="1"/>
</dbReference>
<organism evidence="5 6">
    <name type="scientific">Glycomyces tritici</name>
    <dbReference type="NCBI Taxonomy" id="2665176"/>
    <lineage>
        <taxon>Bacteria</taxon>
        <taxon>Bacillati</taxon>
        <taxon>Actinomycetota</taxon>
        <taxon>Actinomycetes</taxon>
        <taxon>Glycomycetales</taxon>
        <taxon>Glycomycetaceae</taxon>
        <taxon>Glycomyces</taxon>
    </lineage>
</organism>
<dbReference type="InterPro" id="IPR057326">
    <property type="entry name" value="KR_dom"/>
</dbReference>
<comment type="similarity">
    <text evidence="1 3">Belongs to the short-chain dehydrogenases/reductases (SDR) family.</text>
</comment>
<dbReference type="Pfam" id="PF00106">
    <property type="entry name" value="adh_short"/>
    <property type="match status" value="1"/>
</dbReference>
<dbReference type="GO" id="GO:0016491">
    <property type="term" value="F:oxidoreductase activity"/>
    <property type="evidence" value="ECO:0007669"/>
    <property type="project" value="UniProtKB-KW"/>
</dbReference>
<feature type="domain" description="Ketoreductase" evidence="4">
    <location>
        <begin position="13"/>
        <end position="201"/>
    </location>
</feature>
<protein>
    <submittedName>
        <fullName evidence="5">SDR family oxidoreductase</fullName>
        <ecNumber evidence="5">1.-.-.-</ecNumber>
    </submittedName>
</protein>
<dbReference type="RefSeq" id="WP_289956497.1">
    <property type="nucleotide sequence ID" value="NZ_JAUEMJ010000002.1"/>
</dbReference>
<accession>A0ABT7YLW1</accession>
<dbReference type="InterPro" id="IPR036291">
    <property type="entry name" value="NAD(P)-bd_dom_sf"/>
</dbReference>
<dbReference type="Gene3D" id="3.40.50.720">
    <property type="entry name" value="NAD(P)-binding Rossmann-like Domain"/>
    <property type="match status" value="1"/>
</dbReference>
<gene>
    <name evidence="5" type="ORF">QWI33_07725</name>
</gene>
<evidence type="ECO:0000259" key="4">
    <source>
        <dbReference type="SMART" id="SM00822"/>
    </source>
</evidence>
<proteinExistence type="inferred from homology"/>
<dbReference type="PANTHER" id="PTHR43669:SF3">
    <property type="entry name" value="ALCOHOL DEHYDROGENASE, PUTATIVE (AFU_ORTHOLOGUE AFUA_3G03445)-RELATED"/>
    <property type="match status" value="1"/>
</dbReference>
<keyword evidence="2 5" id="KW-0560">Oxidoreductase</keyword>
<dbReference type="SUPFAM" id="SSF51735">
    <property type="entry name" value="NAD(P)-binding Rossmann-fold domains"/>
    <property type="match status" value="1"/>
</dbReference>
<keyword evidence="6" id="KW-1185">Reference proteome</keyword>
<dbReference type="PRINTS" id="PR00081">
    <property type="entry name" value="GDHRDH"/>
</dbReference>
<dbReference type="EC" id="1.-.-.-" evidence="5"/>
<dbReference type="PROSITE" id="PS00061">
    <property type="entry name" value="ADH_SHORT"/>
    <property type="match status" value="1"/>
</dbReference>
<evidence type="ECO:0000256" key="2">
    <source>
        <dbReference type="ARBA" id="ARBA00023002"/>
    </source>
</evidence>
<comment type="caution">
    <text evidence="5">The sequence shown here is derived from an EMBL/GenBank/DDBJ whole genome shotgun (WGS) entry which is preliminary data.</text>
</comment>
<name>A0ABT7YLW1_9ACTN</name>
<dbReference type="Proteomes" id="UP001171902">
    <property type="component" value="Unassembled WGS sequence"/>
</dbReference>
<dbReference type="InterPro" id="IPR002347">
    <property type="entry name" value="SDR_fam"/>
</dbReference>
<dbReference type="InterPro" id="IPR020904">
    <property type="entry name" value="Sc_DH/Rdtase_CS"/>
</dbReference>
<evidence type="ECO:0000256" key="1">
    <source>
        <dbReference type="ARBA" id="ARBA00006484"/>
    </source>
</evidence>
<evidence type="ECO:0000313" key="6">
    <source>
        <dbReference type="Proteomes" id="UP001171902"/>
    </source>
</evidence>
<evidence type="ECO:0000256" key="3">
    <source>
        <dbReference type="RuleBase" id="RU000363"/>
    </source>
</evidence>